<name>A0ABW2P4C1_9ACTN</name>
<comment type="caution">
    <text evidence="5">The sequence shown here is derived from an EMBL/GenBank/DDBJ whole genome shotgun (WGS) entry which is preliminary data.</text>
</comment>
<feature type="domain" description="Alkaline phosphatase-like protein PglZ C-terminal" evidence="4">
    <location>
        <begin position="837"/>
        <end position="936"/>
    </location>
</feature>
<dbReference type="Pfam" id="PF25862">
    <property type="entry name" value="PglZ_1st"/>
    <property type="match status" value="1"/>
</dbReference>
<dbReference type="InterPro" id="IPR058882">
    <property type="entry name" value="PglZ_C"/>
</dbReference>
<feature type="region of interest" description="Disordered" evidence="1">
    <location>
        <begin position="692"/>
        <end position="716"/>
    </location>
</feature>
<dbReference type="Pfam" id="PF25863">
    <property type="entry name" value="PglZ_C"/>
    <property type="match status" value="1"/>
</dbReference>
<dbReference type="InterPro" id="IPR047992">
    <property type="entry name" value="BREX_PglZ"/>
</dbReference>
<evidence type="ECO:0000259" key="2">
    <source>
        <dbReference type="Pfam" id="PF25861"/>
    </source>
</evidence>
<evidence type="ECO:0000256" key="1">
    <source>
        <dbReference type="SAM" id="MobiDB-lite"/>
    </source>
</evidence>
<sequence length="969" mass="103957">MSTIPAPPRPLPVATAALEQEVARLLRKYAKSDQRALLIRAEPVWAGPEETVLHGRPVRIVAAVSPLAVIEQVTVHLERDDDAVLVVLTDAEESALGVGLLSRVIRQRVFVVEPWLLVEESFGAQQTDPRLLAESWAAEALIDAMPPGGWPRLAGAMLTRETALRQLAARRLRLERLGIGADELNAGALLVWSTDPAAVEAFGALRDGERSGLRRWLTEIAGSTPDVVFRLADGGRAEDALALGVLCGALWAPAAEQVAQRSQGGVLAYISALTSRQAGSPATVTDATIRAFASDAENTLTRLLREGASVGESRLAQAVLDRAEELVVQFGARPAARHSDLLPSGFEDRIDEVAATLKTAIRQRSPESLTDLAGAVAELRAHTLAPAQAHRVRRAEMARRLLQWLVRPFDAVALVSGVGTAVQAQVDEWGWVDRARDDVWVGEPHNETLKEAYEKLHDLVRDRGRDLNRAFAAKLAAWTATGPGDLLTVDAVLPRVVSPLVARGDDPEGLRPVLFVVLDGMSTAVAAELAEELRRQHWEEYDPLPDAGRPRRRAVVAAIPTVTRVSRASLFAARLTTGGAADERKAFENHPFWRGRTVRLFHKDSLAGDAGRSLGDELTAALEDASVHVGVVLNAIDDSLDKGRGRVDDVWAIADIGILRTLLHYARLQGRAVILTSDHGHVLERDGTLRADADAGSARHREAGRPPGEGEVELSGPRVAGGRLVALWDPSLRYLPSKAGYHGGASLAEVTIPLLAFLPLGSSVPEGWRALPDQRPEWWSLDARPPVADEPSPAPARSRARGKKPVEAVPPPTLFDGETAPALFDAAPPAPAVTNPNEVLVTDLLASELFAAQHQMMPRKIAKPKIQSVLLALLDAGGPLPLPVVADSAGEHAVRAAGFVATLQRMLNVDNYPVLSITDNGRSVRLDPHLLREQFGLRPAPRRPGPGAGSAGARPSGSDRADKTQGQGR</sequence>
<accession>A0ABW2P4C1</accession>
<reference evidence="6" key="1">
    <citation type="journal article" date="2019" name="Int. J. Syst. Evol. Microbiol.">
        <title>The Global Catalogue of Microorganisms (GCM) 10K type strain sequencing project: providing services to taxonomists for standard genome sequencing and annotation.</title>
        <authorList>
            <consortium name="The Broad Institute Genomics Platform"/>
            <consortium name="The Broad Institute Genome Sequencing Center for Infectious Disease"/>
            <person name="Wu L."/>
            <person name="Ma J."/>
        </authorList>
    </citation>
    <scope>NUCLEOTIDE SEQUENCE [LARGE SCALE GENOMIC DNA]</scope>
    <source>
        <strain evidence="6">CECT 7649</strain>
    </source>
</reference>
<feature type="region of interest" description="Disordered" evidence="1">
    <location>
        <begin position="935"/>
        <end position="969"/>
    </location>
</feature>
<evidence type="ECO:0000313" key="6">
    <source>
        <dbReference type="Proteomes" id="UP001596496"/>
    </source>
</evidence>
<feature type="domain" description="Alkaline phosphatase-like protein PglZ N-terminal" evidence="3">
    <location>
        <begin position="15"/>
        <end position="112"/>
    </location>
</feature>
<evidence type="ECO:0000313" key="5">
    <source>
        <dbReference type="EMBL" id="MFC7382021.1"/>
    </source>
</evidence>
<dbReference type="RefSeq" id="WP_380825116.1">
    <property type="nucleotide sequence ID" value="NZ_JBHTCG010000004.1"/>
</dbReference>
<dbReference type="InterPro" id="IPR058881">
    <property type="entry name" value="PglZ_2nd"/>
</dbReference>
<dbReference type="Proteomes" id="UP001596496">
    <property type="component" value="Unassembled WGS sequence"/>
</dbReference>
<feature type="region of interest" description="Disordered" evidence="1">
    <location>
        <begin position="784"/>
        <end position="808"/>
    </location>
</feature>
<evidence type="ECO:0000259" key="4">
    <source>
        <dbReference type="Pfam" id="PF25863"/>
    </source>
</evidence>
<organism evidence="5 6">
    <name type="scientific">Sphaerisporangium rhizosphaerae</name>
    <dbReference type="NCBI Taxonomy" id="2269375"/>
    <lineage>
        <taxon>Bacteria</taxon>
        <taxon>Bacillati</taxon>
        <taxon>Actinomycetota</taxon>
        <taxon>Actinomycetes</taxon>
        <taxon>Streptosporangiales</taxon>
        <taxon>Streptosporangiaceae</taxon>
        <taxon>Sphaerisporangium</taxon>
    </lineage>
</organism>
<gene>
    <name evidence="5" type="primary">pglZ</name>
    <name evidence="5" type="ORF">ACFQSB_07365</name>
</gene>
<dbReference type="InterPro" id="IPR058880">
    <property type="entry name" value="PglZ_N"/>
</dbReference>
<dbReference type="Pfam" id="PF25861">
    <property type="entry name" value="PglZ_2nd"/>
    <property type="match status" value="1"/>
</dbReference>
<evidence type="ECO:0000259" key="3">
    <source>
        <dbReference type="Pfam" id="PF25862"/>
    </source>
</evidence>
<dbReference type="Pfam" id="PF08665">
    <property type="entry name" value="PglZ"/>
    <property type="match status" value="1"/>
</dbReference>
<keyword evidence="6" id="KW-1185">Reference proteome</keyword>
<feature type="domain" description="Alkaline phosphatase-like protein PglZ second" evidence="2">
    <location>
        <begin position="186"/>
        <end position="341"/>
    </location>
</feature>
<protein>
    <submittedName>
        <fullName evidence="5">BREX-2 system phosphatase PglZ</fullName>
    </submittedName>
</protein>
<dbReference type="NCBIfam" id="NF033446">
    <property type="entry name" value="BREX_PglZ_2"/>
    <property type="match status" value="1"/>
</dbReference>
<proteinExistence type="predicted"/>
<dbReference type="EMBL" id="JBHTCG010000004">
    <property type="protein sequence ID" value="MFC7382021.1"/>
    <property type="molecule type" value="Genomic_DNA"/>
</dbReference>
<feature type="compositionally biased region" description="Basic and acidic residues" evidence="1">
    <location>
        <begin position="692"/>
        <end position="704"/>
    </location>
</feature>